<proteinExistence type="predicted"/>
<accession>A0A9P7ZX95</accession>
<reference evidence="1" key="1">
    <citation type="submission" date="2021-07" db="EMBL/GenBank/DDBJ databases">
        <title>Draft genome of Mortierella alpina, strain LL118, isolated from an aspen leaf litter sample.</title>
        <authorList>
            <person name="Yang S."/>
            <person name="Vinatzer B.A."/>
        </authorList>
    </citation>
    <scope>NUCLEOTIDE SEQUENCE</scope>
    <source>
        <strain evidence="1">LL118</strain>
    </source>
</reference>
<dbReference type="Proteomes" id="UP000717515">
    <property type="component" value="Unassembled WGS sequence"/>
</dbReference>
<evidence type="ECO:0000313" key="1">
    <source>
        <dbReference type="EMBL" id="KAG9320338.1"/>
    </source>
</evidence>
<organism evidence="1 2">
    <name type="scientific">Mortierella alpina</name>
    <name type="common">Oleaginous fungus</name>
    <name type="synonym">Mortierella renispora</name>
    <dbReference type="NCBI Taxonomy" id="64518"/>
    <lineage>
        <taxon>Eukaryota</taxon>
        <taxon>Fungi</taxon>
        <taxon>Fungi incertae sedis</taxon>
        <taxon>Mucoromycota</taxon>
        <taxon>Mortierellomycotina</taxon>
        <taxon>Mortierellomycetes</taxon>
        <taxon>Mortierellales</taxon>
        <taxon>Mortierellaceae</taxon>
        <taxon>Mortierella</taxon>
    </lineage>
</organism>
<sequence length="228" mass="25694">METLMECVEDDKDWIQAAPQAAHGDSELLHRASLALQHPLAASQNEDSRLALRNLQKFGLATEMSVAPGAPHFVVLTASNYVPFPMEIQQAGPHQYTNPISPATFRDAPRKNQARAREDDSTLTGPVLKRAFARAFNDFVEEQIEKGMAPIMKRQQFKRGETRESKLAELKDATRLDLESRDQVPRGSYTKVMDIARSEYGLSGGYRLQQLRSKVEAQSRRWTVGKRL</sequence>
<dbReference type="AlphaFoldDB" id="A0A9P7ZX95"/>
<gene>
    <name evidence="1" type="ORF">KVV02_004249</name>
</gene>
<evidence type="ECO:0000313" key="2">
    <source>
        <dbReference type="Proteomes" id="UP000717515"/>
    </source>
</evidence>
<dbReference type="EMBL" id="JAIFTL010000300">
    <property type="protein sequence ID" value="KAG9320338.1"/>
    <property type="molecule type" value="Genomic_DNA"/>
</dbReference>
<protein>
    <submittedName>
        <fullName evidence="1">Uncharacterized protein</fullName>
    </submittedName>
</protein>
<comment type="caution">
    <text evidence="1">The sequence shown here is derived from an EMBL/GenBank/DDBJ whole genome shotgun (WGS) entry which is preliminary data.</text>
</comment>
<name>A0A9P7ZX95_MORAP</name>